<gene>
    <name evidence="2" type="ORF">FQN60_014403</name>
</gene>
<evidence type="ECO:0000313" key="2">
    <source>
        <dbReference type="EMBL" id="KAA8590469.1"/>
    </source>
</evidence>
<dbReference type="PANTHER" id="PTHR23306:SF25">
    <property type="entry name" value="TUMOR SUSCEPTIBILITY GENE 101 PROTEIN"/>
    <property type="match status" value="1"/>
</dbReference>
<comment type="caution">
    <text evidence="2">The sequence shown here is derived from an EMBL/GenBank/DDBJ whole genome shotgun (WGS) entry which is preliminary data.</text>
</comment>
<dbReference type="Pfam" id="PF05743">
    <property type="entry name" value="UEV"/>
    <property type="match status" value="1"/>
</dbReference>
<name>A0A5J5DAA9_9PERO</name>
<dbReference type="GO" id="GO:0000813">
    <property type="term" value="C:ESCRT I complex"/>
    <property type="evidence" value="ECO:0007669"/>
    <property type="project" value="TreeGrafter"/>
</dbReference>
<dbReference type="GO" id="GO:0043130">
    <property type="term" value="F:ubiquitin binding"/>
    <property type="evidence" value="ECO:0007669"/>
    <property type="project" value="TreeGrafter"/>
</dbReference>
<dbReference type="PANTHER" id="PTHR23306">
    <property type="entry name" value="TUMOR SUSCEPTIBILITY GENE 101 PROTEIN-RELATED"/>
    <property type="match status" value="1"/>
</dbReference>
<dbReference type="InterPro" id="IPR016135">
    <property type="entry name" value="UBQ-conjugating_enzyme/RWD"/>
</dbReference>
<dbReference type="SUPFAM" id="SSF54495">
    <property type="entry name" value="UBC-like"/>
    <property type="match status" value="1"/>
</dbReference>
<accession>A0A5J5DAA9</accession>
<dbReference type="EMBL" id="VOFY01000008">
    <property type="protein sequence ID" value="KAA8590469.1"/>
    <property type="molecule type" value="Genomic_DNA"/>
</dbReference>
<evidence type="ECO:0000313" key="3">
    <source>
        <dbReference type="Proteomes" id="UP000327493"/>
    </source>
</evidence>
<dbReference type="Gene3D" id="3.10.110.10">
    <property type="entry name" value="Ubiquitin Conjugating Enzyme"/>
    <property type="match status" value="1"/>
</dbReference>
<proteinExistence type="predicted"/>
<evidence type="ECO:0000259" key="1">
    <source>
        <dbReference type="PROSITE" id="PS51322"/>
    </source>
</evidence>
<reference evidence="2 3" key="1">
    <citation type="submission" date="2019-08" db="EMBL/GenBank/DDBJ databases">
        <title>A chromosome-level genome assembly, high-density linkage maps, and genome scans reveal the genomic architecture of hybrid incompatibilities underlying speciation via character displacement in darters (Percidae: Etheostominae).</title>
        <authorList>
            <person name="Moran R.L."/>
            <person name="Catchen J.M."/>
            <person name="Fuller R.C."/>
        </authorList>
    </citation>
    <scope>NUCLEOTIDE SEQUENCE [LARGE SCALE GENOMIC DNA]</scope>
    <source>
        <strain evidence="2">EspeVRDwgs_2016</strain>
        <tissue evidence="2">Muscle</tissue>
    </source>
</reference>
<dbReference type="InterPro" id="IPR008883">
    <property type="entry name" value="UEV_N"/>
</dbReference>
<dbReference type="PROSITE" id="PS51322">
    <property type="entry name" value="UEV"/>
    <property type="match status" value="1"/>
</dbReference>
<sequence>MPHYEDMIKKMLPKTYHRKHVAHEICIALRHFKNLVPMMDRYVYNDGTTKNLMSLTGTIPVMFTEKTFNIPICVWIEESYPLTAPICYVRPTREMMVLSGKYISGNGEVTLPYLEEWKNKECDLMSLLQVMVVMFGEFPPVCIQPHLEPEQAPCWLQYHRQPEVLSKADGSLYLHLAREEDPPFQEENETNC</sequence>
<keyword evidence="3" id="KW-1185">Reference proteome</keyword>
<protein>
    <recommendedName>
        <fullName evidence="1">UEV domain-containing protein</fullName>
    </recommendedName>
</protein>
<dbReference type="GO" id="GO:0008333">
    <property type="term" value="P:endosome to lysosome transport"/>
    <property type="evidence" value="ECO:0007669"/>
    <property type="project" value="TreeGrafter"/>
</dbReference>
<dbReference type="InterPro" id="IPR052070">
    <property type="entry name" value="ESCRT-I_UEV_domain"/>
</dbReference>
<dbReference type="Proteomes" id="UP000327493">
    <property type="component" value="Chromosome 8"/>
</dbReference>
<dbReference type="CDD" id="cd11685">
    <property type="entry name" value="UEV_TSG101-like"/>
    <property type="match status" value="1"/>
</dbReference>
<dbReference type="GO" id="GO:0015031">
    <property type="term" value="P:protein transport"/>
    <property type="evidence" value="ECO:0007669"/>
    <property type="project" value="InterPro"/>
</dbReference>
<feature type="domain" description="UEV" evidence="1">
    <location>
        <begin position="2"/>
        <end position="145"/>
    </location>
</feature>
<organism evidence="2 3">
    <name type="scientific">Etheostoma spectabile</name>
    <name type="common">orangethroat darter</name>
    <dbReference type="NCBI Taxonomy" id="54343"/>
    <lineage>
        <taxon>Eukaryota</taxon>
        <taxon>Metazoa</taxon>
        <taxon>Chordata</taxon>
        <taxon>Craniata</taxon>
        <taxon>Vertebrata</taxon>
        <taxon>Euteleostomi</taxon>
        <taxon>Actinopterygii</taxon>
        <taxon>Neopterygii</taxon>
        <taxon>Teleostei</taxon>
        <taxon>Neoteleostei</taxon>
        <taxon>Acanthomorphata</taxon>
        <taxon>Eupercaria</taxon>
        <taxon>Perciformes</taxon>
        <taxon>Percoidei</taxon>
        <taxon>Percidae</taxon>
        <taxon>Etheostomatinae</taxon>
        <taxon>Etheostoma</taxon>
    </lineage>
</organism>
<dbReference type="AlphaFoldDB" id="A0A5J5DAA9"/>
<dbReference type="OrthoDB" id="306304at2759"/>